<evidence type="ECO:0000313" key="1">
    <source>
        <dbReference type="EMBL" id="KAK0387573.1"/>
    </source>
</evidence>
<evidence type="ECO:0008006" key="3">
    <source>
        <dbReference type="Google" id="ProtNLM"/>
    </source>
</evidence>
<gene>
    <name evidence="1" type="ORF">NLU13_3819</name>
</gene>
<dbReference type="Proteomes" id="UP001175261">
    <property type="component" value="Unassembled WGS sequence"/>
</dbReference>
<comment type="caution">
    <text evidence="1">The sequence shown here is derived from an EMBL/GenBank/DDBJ whole genome shotgun (WGS) entry which is preliminary data.</text>
</comment>
<reference evidence="1" key="1">
    <citation type="submission" date="2022-10" db="EMBL/GenBank/DDBJ databases">
        <title>Determination and structural analysis of whole genome sequence of Sarocladium strictum F4-1.</title>
        <authorList>
            <person name="Hu L."/>
            <person name="Jiang Y."/>
        </authorList>
    </citation>
    <scope>NUCLEOTIDE SEQUENCE</scope>
    <source>
        <strain evidence="1">F4-1</strain>
    </source>
</reference>
<proteinExistence type="predicted"/>
<dbReference type="EMBL" id="JAPDFR010000003">
    <property type="protein sequence ID" value="KAK0387573.1"/>
    <property type="molecule type" value="Genomic_DNA"/>
</dbReference>
<sequence>MRIVTIDYEAVRRDCEPGPATRFNTSFCKLETLPRFVDKPSEAPYSFSRWLPLITRSRGLGEDDVQTVILTPQQARLLVDASTASIITRVVSRVHREDLEEMVYPAFSTLTYPPDGRGLFMRLSGCSAKDATCRLHEGRKPQALMLSTENIVLCLATSQRATNDLQRSLDEGLLKIPVFFLPFDARMGSDREYRVFCAPGSGRMTAISQYQWHKPWRLKETGSDPDRMKAVVDRISRGAQELQQEIMAVLYPGRCGEDSVLLEQGFSFDAFYDEDADDVQLVELNVFGARSGLGACLFNWSHDFDLLYGEAGTEGEFRVTF</sequence>
<dbReference type="AlphaFoldDB" id="A0AA39L830"/>
<organism evidence="1 2">
    <name type="scientific">Sarocladium strictum</name>
    <name type="common">Black bundle disease fungus</name>
    <name type="synonym">Acremonium strictum</name>
    <dbReference type="NCBI Taxonomy" id="5046"/>
    <lineage>
        <taxon>Eukaryota</taxon>
        <taxon>Fungi</taxon>
        <taxon>Dikarya</taxon>
        <taxon>Ascomycota</taxon>
        <taxon>Pezizomycotina</taxon>
        <taxon>Sordariomycetes</taxon>
        <taxon>Hypocreomycetidae</taxon>
        <taxon>Hypocreales</taxon>
        <taxon>Sarocladiaceae</taxon>
        <taxon>Sarocladium</taxon>
    </lineage>
</organism>
<evidence type="ECO:0000313" key="2">
    <source>
        <dbReference type="Proteomes" id="UP001175261"/>
    </source>
</evidence>
<keyword evidence="2" id="KW-1185">Reference proteome</keyword>
<name>A0AA39L830_SARSR</name>
<accession>A0AA39L830</accession>
<protein>
    <recommendedName>
        <fullName evidence="3">Cell division cycle protein 123</fullName>
    </recommendedName>
</protein>